<feature type="region of interest" description="Disordered" evidence="1">
    <location>
        <begin position="394"/>
        <end position="493"/>
    </location>
</feature>
<protein>
    <submittedName>
        <fullName evidence="2">Uncharacterized protein</fullName>
    </submittedName>
</protein>
<feature type="compositionally biased region" description="Basic residues" evidence="1">
    <location>
        <begin position="221"/>
        <end position="233"/>
    </location>
</feature>
<feature type="compositionally biased region" description="Polar residues" evidence="1">
    <location>
        <begin position="285"/>
        <end position="304"/>
    </location>
</feature>
<feature type="compositionally biased region" description="Basic and acidic residues" evidence="1">
    <location>
        <begin position="201"/>
        <end position="210"/>
    </location>
</feature>
<feature type="region of interest" description="Disordered" evidence="1">
    <location>
        <begin position="186"/>
        <end position="379"/>
    </location>
</feature>
<feature type="compositionally biased region" description="Polar residues" evidence="1">
    <location>
        <begin position="363"/>
        <end position="373"/>
    </location>
</feature>
<keyword evidence="3" id="KW-1185">Reference proteome</keyword>
<proteinExistence type="predicted"/>
<feature type="compositionally biased region" description="Acidic residues" evidence="1">
    <location>
        <begin position="253"/>
        <end position="267"/>
    </location>
</feature>
<dbReference type="AlphaFoldDB" id="A0A9P4Q0J7"/>
<feature type="compositionally biased region" description="Basic and acidic residues" evidence="1">
    <location>
        <begin position="394"/>
        <end position="413"/>
    </location>
</feature>
<reference evidence="2" key="1">
    <citation type="journal article" date="2020" name="Stud. Mycol.">
        <title>101 Dothideomycetes genomes: a test case for predicting lifestyles and emergence of pathogens.</title>
        <authorList>
            <person name="Haridas S."/>
            <person name="Albert R."/>
            <person name="Binder M."/>
            <person name="Bloem J."/>
            <person name="Labutti K."/>
            <person name="Salamov A."/>
            <person name="Andreopoulos B."/>
            <person name="Baker S."/>
            <person name="Barry K."/>
            <person name="Bills G."/>
            <person name="Bluhm B."/>
            <person name="Cannon C."/>
            <person name="Castanera R."/>
            <person name="Culley D."/>
            <person name="Daum C."/>
            <person name="Ezra D."/>
            <person name="Gonzalez J."/>
            <person name="Henrissat B."/>
            <person name="Kuo A."/>
            <person name="Liang C."/>
            <person name="Lipzen A."/>
            <person name="Lutzoni F."/>
            <person name="Magnuson J."/>
            <person name="Mondo S."/>
            <person name="Nolan M."/>
            <person name="Ohm R."/>
            <person name="Pangilinan J."/>
            <person name="Park H.-J."/>
            <person name="Ramirez L."/>
            <person name="Alfaro M."/>
            <person name="Sun H."/>
            <person name="Tritt A."/>
            <person name="Yoshinaga Y."/>
            <person name="Zwiers L.-H."/>
            <person name="Turgeon B."/>
            <person name="Goodwin S."/>
            <person name="Spatafora J."/>
            <person name="Crous P."/>
            <person name="Grigoriev I."/>
        </authorList>
    </citation>
    <scope>NUCLEOTIDE SEQUENCE</scope>
    <source>
        <strain evidence="2">CBS 116435</strain>
    </source>
</reference>
<evidence type="ECO:0000313" key="2">
    <source>
        <dbReference type="EMBL" id="KAF2717173.1"/>
    </source>
</evidence>
<dbReference type="Proteomes" id="UP000799441">
    <property type="component" value="Unassembled WGS sequence"/>
</dbReference>
<sequence length="493" mass="53394">MEHFLQPRDPRFRRRINEIGQSIEDAEEAACSNIYIFGQRYIRPCFAGIGNAVTTCVDASCPSLNLTQRDRIRRQRGRSGRGRAELSFDFYDDWDDLIEGEGLLGWGGGETLEGSAGAGVGGGYGTLAGAQQPSQTQQQPGRQKGMSYSKSRSRRKSGAADGRGDGAGRSWLAKLFGTGNKAIKYEPTTADLQEHPGSSRPWDRGDRSEADALLADDETGRRHHRHDGGRKRSGTASSADTSDSLSSRGDLFPSDEEDDAVPLDDEFAMVLERRTTQSGSGGPETESTTSGKLTRSSSSANNLENPKRRGKRPSLAGSRASTRRTMSTRSERSSLGRRKSGNGRRSRRSSNGDEQREAVYQHEISSSPIQTRGSGADSMVASISSLAELTLEEARLAQEEEDEIERKREEAKRLAGQRGLVTADVESSAAVEVPDPDVSSSKEATPHATRAASVNEEPSQLPTPVPTDDEDDGNPGGSRQERFTSKEGKAPEQ</sequence>
<evidence type="ECO:0000256" key="1">
    <source>
        <dbReference type="SAM" id="MobiDB-lite"/>
    </source>
</evidence>
<feature type="compositionally biased region" description="Basic and acidic residues" evidence="1">
    <location>
        <begin position="479"/>
        <end position="493"/>
    </location>
</feature>
<feature type="region of interest" description="Disordered" evidence="1">
    <location>
        <begin position="123"/>
        <end position="169"/>
    </location>
</feature>
<comment type="caution">
    <text evidence="2">The sequence shown here is derived from an EMBL/GenBank/DDBJ whole genome shotgun (WGS) entry which is preliminary data.</text>
</comment>
<feature type="compositionally biased region" description="Low complexity" evidence="1">
    <location>
        <begin position="318"/>
        <end position="328"/>
    </location>
</feature>
<feature type="compositionally biased region" description="Basic residues" evidence="1">
    <location>
        <begin position="335"/>
        <end position="348"/>
    </location>
</feature>
<accession>A0A9P4Q0J7</accession>
<name>A0A9P4Q0J7_9PEZI</name>
<organism evidence="2 3">
    <name type="scientific">Polychaeton citri CBS 116435</name>
    <dbReference type="NCBI Taxonomy" id="1314669"/>
    <lineage>
        <taxon>Eukaryota</taxon>
        <taxon>Fungi</taxon>
        <taxon>Dikarya</taxon>
        <taxon>Ascomycota</taxon>
        <taxon>Pezizomycotina</taxon>
        <taxon>Dothideomycetes</taxon>
        <taxon>Dothideomycetidae</taxon>
        <taxon>Capnodiales</taxon>
        <taxon>Capnodiaceae</taxon>
        <taxon>Polychaeton</taxon>
    </lineage>
</organism>
<evidence type="ECO:0000313" key="3">
    <source>
        <dbReference type="Proteomes" id="UP000799441"/>
    </source>
</evidence>
<feature type="compositionally biased region" description="Basic and acidic residues" evidence="1">
    <location>
        <begin position="350"/>
        <end position="360"/>
    </location>
</feature>
<dbReference type="OrthoDB" id="5421971at2759"/>
<feature type="compositionally biased region" description="Low complexity" evidence="1">
    <location>
        <begin position="127"/>
        <end position="143"/>
    </location>
</feature>
<dbReference type="EMBL" id="MU003850">
    <property type="protein sequence ID" value="KAF2717173.1"/>
    <property type="molecule type" value="Genomic_DNA"/>
</dbReference>
<feature type="compositionally biased region" description="Low complexity" evidence="1">
    <location>
        <begin position="234"/>
        <end position="249"/>
    </location>
</feature>
<gene>
    <name evidence="2" type="ORF">K431DRAFT_288772</name>
</gene>